<evidence type="ECO:0000256" key="3">
    <source>
        <dbReference type="ARBA" id="ARBA00022748"/>
    </source>
</evidence>
<comment type="caution">
    <text evidence="5">The sequence shown here is derived from an EMBL/GenBank/DDBJ whole genome shotgun (WGS) entry which is preliminary data.</text>
</comment>
<keyword evidence="2" id="KW-0349">Heme</keyword>
<sequence length="145" mass="16017">MKKIHILGLIVIAIAVGIIISTAGDASTYVTFSEAQTMASKGNNSSIHVVGQLTKNEKGEITNMIYRPEIDPNHFEFSLVDNAGVEKKVVYPDAKPQDFDKSEQVVVIGNMEDGYFHAEKILLKCPSKYENDKLEIKEYSAKPAV</sequence>
<dbReference type="RefSeq" id="WP_345026061.1">
    <property type="nucleotide sequence ID" value="NZ_BAABEY010000001.1"/>
</dbReference>
<comment type="subcellular location">
    <subcellularLocation>
        <location evidence="1">Membrane</location>
    </subcellularLocation>
</comment>
<dbReference type="Pfam" id="PF03100">
    <property type="entry name" value="CcmE"/>
    <property type="match status" value="1"/>
</dbReference>
<dbReference type="Gene3D" id="2.40.50.140">
    <property type="entry name" value="Nucleic acid-binding proteins"/>
    <property type="match status" value="1"/>
</dbReference>
<proteinExistence type="predicted"/>
<keyword evidence="2" id="KW-0408">Iron</keyword>
<keyword evidence="6" id="KW-1185">Reference proteome</keyword>
<name>A0ABP8LJW9_9BACT</name>
<dbReference type="InterPro" id="IPR012340">
    <property type="entry name" value="NA-bd_OB-fold"/>
</dbReference>
<accession>A0ABP8LJW9</accession>
<evidence type="ECO:0000256" key="1">
    <source>
        <dbReference type="ARBA" id="ARBA00004370"/>
    </source>
</evidence>
<dbReference type="InterPro" id="IPR036127">
    <property type="entry name" value="CcmE-like_sf"/>
</dbReference>
<evidence type="ECO:0000313" key="5">
    <source>
        <dbReference type="EMBL" id="GAA4431156.1"/>
    </source>
</evidence>
<gene>
    <name evidence="5" type="ORF">GCM10023091_01380</name>
</gene>
<dbReference type="SUPFAM" id="SSF82093">
    <property type="entry name" value="Heme chaperone CcmE"/>
    <property type="match status" value="1"/>
</dbReference>
<keyword evidence="2" id="KW-0479">Metal-binding</keyword>
<keyword evidence="3" id="KW-0201">Cytochrome c-type biogenesis</keyword>
<reference evidence="6" key="1">
    <citation type="journal article" date="2019" name="Int. J. Syst. Evol. Microbiol.">
        <title>The Global Catalogue of Microorganisms (GCM) 10K type strain sequencing project: providing services to taxonomists for standard genome sequencing and annotation.</title>
        <authorList>
            <consortium name="The Broad Institute Genomics Platform"/>
            <consortium name="The Broad Institute Genome Sequencing Center for Infectious Disease"/>
            <person name="Wu L."/>
            <person name="Ma J."/>
        </authorList>
    </citation>
    <scope>NUCLEOTIDE SEQUENCE [LARGE SCALE GENOMIC DNA]</scope>
    <source>
        <strain evidence="6">JCM 31920</strain>
    </source>
</reference>
<protein>
    <submittedName>
        <fullName evidence="5">Cytochrome c maturation protein CcmE</fullName>
    </submittedName>
</protein>
<evidence type="ECO:0000313" key="6">
    <source>
        <dbReference type="Proteomes" id="UP001501508"/>
    </source>
</evidence>
<dbReference type="InterPro" id="IPR004329">
    <property type="entry name" value="CcmE"/>
</dbReference>
<evidence type="ECO:0000256" key="4">
    <source>
        <dbReference type="ARBA" id="ARBA00023136"/>
    </source>
</evidence>
<evidence type="ECO:0000256" key="2">
    <source>
        <dbReference type="ARBA" id="ARBA00022617"/>
    </source>
</evidence>
<keyword evidence="4" id="KW-0472">Membrane</keyword>
<organism evidence="5 6">
    <name type="scientific">Ravibacter arvi</name>
    <dbReference type="NCBI Taxonomy" id="2051041"/>
    <lineage>
        <taxon>Bacteria</taxon>
        <taxon>Pseudomonadati</taxon>
        <taxon>Bacteroidota</taxon>
        <taxon>Cytophagia</taxon>
        <taxon>Cytophagales</taxon>
        <taxon>Spirosomataceae</taxon>
        <taxon>Ravibacter</taxon>
    </lineage>
</organism>
<dbReference type="EMBL" id="BAABEY010000001">
    <property type="protein sequence ID" value="GAA4431156.1"/>
    <property type="molecule type" value="Genomic_DNA"/>
</dbReference>
<dbReference type="Proteomes" id="UP001501508">
    <property type="component" value="Unassembled WGS sequence"/>
</dbReference>